<evidence type="ECO:0000256" key="2">
    <source>
        <dbReference type="ARBA" id="ARBA00004922"/>
    </source>
</evidence>
<accession>A0A6N2M8V9</accession>
<evidence type="ECO:0000256" key="8">
    <source>
        <dbReference type="ARBA" id="ARBA00022989"/>
    </source>
</evidence>
<evidence type="ECO:0000256" key="5">
    <source>
        <dbReference type="ARBA" id="ARBA00022679"/>
    </source>
</evidence>
<protein>
    <recommendedName>
        <fullName evidence="3">dolichyl-P-Man:Man5GlcNAc2-PP-dolichol alpha-1,3-mannosyltransferase</fullName>
        <ecNumber evidence="3">2.4.1.258</ecNumber>
    </recommendedName>
</protein>
<dbReference type="PANTHER" id="PTHR12646">
    <property type="entry name" value="NOT56 - RELATED"/>
    <property type="match status" value="1"/>
</dbReference>
<dbReference type="EMBL" id="CAADRP010001730">
    <property type="protein sequence ID" value="VFU50575.1"/>
    <property type="molecule type" value="Genomic_DNA"/>
</dbReference>
<feature type="transmembrane region" description="Helical" evidence="12">
    <location>
        <begin position="25"/>
        <end position="48"/>
    </location>
</feature>
<feature type="transmembrane region" description="Helical" evidence="12">
    <location>
        <begin position="348"/>
        <end position="378"/>
    </location>
</feature>
<evidence type="ECO:0000256" key="1">
    <source>
        <dbReference type="ARBA" id="ARBA00004477"/>
    </source>
</evidence>
<keyword evidence="7" id="KW-0256">Endoplasmic reticulum</keyword>
<evidence type="ECO:0000256" key="12">
    <source>
        <dbReference type="SAM" id="Phobius"/>
    </source>
</evidence>
<evidence type="ECO:0000256" key="6">
    <source>
        <dbReference type="ARBA" id="ARBA00022692"/>
    </source>
</evidence>
<name>A0A6N2M8V9_SALVM</name>
<comment type="catalytic activity">
    <reaction evidence="10">
        <text>an alpha-D-Man-(1-&gt;2)-alpha-D-Man-(1-&gt;2)-alpha-D-Man-(1-&gt;3)-[alpha-D-Man-(1-&gt;6)]-beta-D-Man-(1-&gt;4)-beta-D-GlcNAc-(1-&gt;4)-alpha-D-GlcNAc-diphospho-di-trans,poly-cis-dolichol + a di-trans,poly-cis-dolichyl beta-D-mannosyl phosphate = an alpha-D-Man-(1-&gt;2)-alpha-D-Man-(1-&gt;2)-alpha-D-Man-(1-&gt;3)-[alpha-D-Man-(1-&gt;3)-alpha-D-Man-(1-&gt;6)]-beta-D-Man-(1-&gt;4)-beta-D-GlcNAc-(1-&gt;4)-alpha-D-GlcNAc-diphospho-di-trans,poly-cis-dolichol + a di-trans,poly-cis-dolichyl phosphate + H(+)</text>
        <dbReference type="Rhea" id="RHEA:29527"/>
        <dbReference type="Rhea" id="RHEA-COMP:19498"/>
        <dbReference type="Rhea" id="RHEA-COMP:19501"/>
        <dbReference type="Rhea" id="RHEA-COMP:19516"/>
        <dbReference type="Rhea" id="RHEA-COMP:19517"/>
        <dbReference type="ChEBI" id="CHEBI:15378"/>
        <dbReference type="ChEBI" id="CHEBI:57683"/>
        <dbReference type="ChEBI" id="CHEBI:58211"/>
        <dbReference type="ChEBI" id="CHEBI:132515"/>
        <dbReference type="ChEBI" id="CHEBI:132516"/>
        <dbReference type="EC" id="2.4.1.258"/>
    </reaction>
    <physiologicalReaction direction="left-to-right" evidence="10">
        <dbReference type="Rhea" id="RHEA:29528"/>
    </physiologicalReaction>
</comment>
<dbReference type="GO" id="GO:0005789">
    <property type="term" value="C:endoplasmic reticulum membrane"/>
    <property type="evidence" value="ECO:0007669"/>
    <property type="project" value="UniProtKB-SubCell"/>
</dbReference>
<keyword evidence="8 12" id="KW-1133">Transmembrane helix</keyword>
<keyword evidence="6 12" id="KW-0812">Transmembrane</keyword>
<feature type="transmembrane region" description="Helical" evidence="12">
    <location>
        <begin position="155"/>
        <end position="171"/>
    </location>
</feature>
<feature type="transmembrane region" description="Helical" evidence="12">
    <location>
        <begin position="177"/>
        <end position="200"/>
    </location>
</feature>
<evidence type="ECO:0000256" key="9">
    <source>
        <dbReference type="ARBA" id="ARBA00023136"/>
    </source>
</evidence>
<keyword evidence="9 12" id="KW-0472">Membrane</keyword>
<dbReference type="InterPro" id="IPR007873">
    <property type="entry name" value="Glycosyltransferase_ALG3"/>
</dbReference>
<dbReference type="EC" id="2.4.1.258" evidence="3"/>
<evidence type="ECO:0000256" key="11">
    <source>
        <dbReference type="SAM" id="MobiDB-lite"/>
    </source>
</evidence>
<feature type="transmembrane region" description="Helical" evidence="12">
    <location>
        <begin position="263"/>
        <end position="283"/>
    </location>
</feature>
<dbReference type="Pfam" id="PF05208">
    <property type="entry name" value="ALG3"/>
    <property type="match status" value="1"/>
</dbReference>
<gene>
    <name evidence="13" type="ORF">SVIM_LOCUS337470</name>
</gene>
<feature type="transmembrane region" description="Helical" evidence="12">
    <location>
        <begin position="318"/>
        <end position="336"/>
    </location>
</feature>
<comment type="subcellular location">
    <subcellularLocation>
        <location evidence="1">Endoplasmic reticulum membrane</location>
        <topology evidence="1">Multi-pass membrane protein</topology>
    </subcellularLocation>
</comment>
<dbReference type="PANTHER" id="PTHR12646:SF0">
    <property type="entry name" value="DOL-P-MAN:MAN(5)GLCNAC(2)-PP-DOL ALPHA-1,3-MANNOSYLTRANSFERASE"/>
    <property type="match status" value="1"/>
</dbReference>
<comment type="pathway">
    <text evidence="2">Protein modification; protein glycosylation.</text>
</comment>
<keyword evidence="4" id="KW-0328">Glycosyltransferase</keyword>
<evidence type="ECO:0000256" key="10">
    <source>
        <dbReference type="ARBA" id="ARBA00049506"/>
    </source>
</evidence>
<feature type="transmembrane region" description="Helical" evidence="12">
    <location>
        <begin position="104"/>
        <end position="123"/>
    </location>
</feature>
<proteinExistence type="predicted"/>
<sequence>MALKSGRKLQPSRSRRPQIFKNPKAAFALALISMDALLVALIIAYVPYTKIDWDAYMSQVTGFLGGERDYTNLKGDTGPLVYPAGFLYIYSAIRFITGGEVYPAQILFGILYTINLSIVIFIYVKTEVLPWWALILLSLSKRVHSIFVLRLFNDCFAMTLLHAALATLLYQKWHLGLILFSGAVSIKMNVLLYAPPLLLLMLKAMNIYGVISALACAALVQILVGLPFLVSYPVAYISGAFNLGRVSVNFKFIPEPVFVSKQFAISLLIAHLGLLAAFAHYKWCRHEGGLFKFLHSKVISALSSSSSSGLKILKEEHIMTTLFAGNFIGILALSIVENTFPNITPVWSFAGISILQTFIHLLFFSVFICLYSGAYGLLNLNILMRKMNCPPERSKNEYPKFFFSFVSEEFSLSSDDGHDSEDPKQSTADMTAFVQRLLQQMSIDELRAEMGVEGSPSPLAPSKVMTEEDSA</sequence>
<dbReference type="GO" id="GO:0052925">
    <property type="term" value="F:dol-P-Man:Man(5)GlcNAc(2)-PP-Dol alpha-1,3-mannosyltransferase activity"/>
    <property type="evidence" value="ECO:0007669"/>
    <property type="project" value="UniProtKB-EC"/>
</dbReference>
<organism evidence="13">
    <name type="scientific">Salix viminalis</name>
    <name type="common">Common osier</name>
    <name type="synonym">Basket willow</name>
    <dbReference type="NCBI Taxonomy" id="40686"/>
    <lineage>
        <taxon>Eukaryota</taxon>
        <taxon>Viridiplantae</taxon>
        <taxon>Streptophyta</taxon>
        <taxon>Embryophyta</taxon>
        <taxon>Tracheophyta</taxon>
        <taxon>Spermatophyta</taxon>
        <taxon>Magnoliopsida</taxon>
        <taxon>eudicotyledons</taxon>
        <taxon>Gunneridae</taxon>
        <taxon>Pentapetalae</taxon>
        <taxon>rosids</taxon>
        <taxon>fabids</taxon>
        <taxon>Malpighiales</taxon>
        <taxon>Salicaceae</taxon>
        <taxon>Saliceae</taxon>
        <taxon>Salix</taxon>
    </lineage>
</organism>
<feature type="transmembrane region" description="Helical" evidence="12">
    <location>
        <begin position="207"/>
        <end position="230"/>
    </location>
</feature>
<evidence type="ECO:0000256" key="7">
    <source>
        <dbReference type="ARBA" id="ARBA00022824"/>
    </source>
</evidence>
<evidence type="ECO:0000256" key="3">
    <source>
        <dbReference type="ARBA" id="ARBA00011964"/>
    </source>
</evidence>
<dbReference type="AlphaFoldDB" id="A0A6N2M8V9"/>
<feature type="region of interest" description="Disordered" evidence="11">
    <location>
        <begin position="451"/>
        <end position="471"/>
    </location>
</feature>
<evidence type="ECO:0000313" key="13">
    <source>
        <dbReference type="EMBL" id="VFU50575.1"/>
    </source>
</evidence>
<evidence type="ECO:0000256" key="4">
    <source>
        <dbReference type="ARBA" id="ARBA00022676"/>
    </source>
</evidence>
<keyword evidence="5" id="KW-0808">Transferase</keyword>
<reference evidence="13" key="1">
    <citation type="submission" date="2019-03" db="EMBL/GenBank/DDBJ databases">
        <authorList>
            <person name="Mank J."/>
            <person name="Almeida P."/>
        </authorList>
    </citation>
    <scope>NUCLEOTIDE SEQUENCE</scope>
    <source>
        <strain evidence="13">78183</strain>
    </source>
</reference>